<gene>
    <name evidence="1" type="ORF">GCM10007383_10500</name>
</gene>
<evidence type="ECO:0000313" key="1">
    <source>
        <dbReference type="EMBL" id="GGW27072.1"/>
    </source>
</evidence>
<proteinExistence type="predicted"/>
<sequence>MHSQETASLDYYLPLDISYDPNIPKPKDIIGHEVGEWHVTHNKLLFYMKALAASSDRISIENRGTTYEGRPLILLP</sequence>
<keyword evidence="2" id="KW-1185">Reference proteome</keyword>
<comment type="caution">
    <text evidence="1">The sequence shown here is derived from an EMBL/GenBank/DDBJ whole genome shotgun (WGS) entry which is preliminary data.</text>
</comment>
<organism evidence="1 2">
    <name type="scientific">Arenibacter certesii</name>
    <dbReference type="NCBI Taxonomy" id="228955"/>
    <lineage>
        <taxon>Bacteria</taxon>
        <taxon>Pseudomonadati</taxon>
        <taxon>Bacteroidota</taxon>
        <taxon>Flavobacteriia</taxon>
        <taxon>Flavobacteriales</taxon>
        <taxon>Flavobacteriaceae</taxon>
        <taxon>Arenibacter</taxon>
    </lineage>
</organism>
<accession>A0A918IQE9</accession>
<dbReference type="Proteomes" id="UP000634668">
    <property type="component" value="Unassembled WGS sequence"/>
</dbReference>
<dbReference type="AlphaFoldDB" id="A0A918IQE9"/>
<name>A0A918IQE9_9FLAO</name>
<evidence type="ECO:0000313" key="2">
    <source>
        <dbReference type="Proteomes" id="UP000634668"/>
    </source>
</evidence>
<protein>
    <submittedName>
        <fullName evidence="1">Uncharacterized protein</fullName>
    </submittedName>
</protein>
<dbReference type="SUPFAM" id="SSF53187">
    <property type="entry name" value="Zn-dependent exopeptidases"/>
    <property type="match status" value="1"/>
</dbReference>
<dbReference type="EMBL" id="BMWP01000005">
    <property type="protein sequence ID" value="GGW27072.1"/>
    <property type="molecule type" value="Genomic_DNA"/>
</dbReference>
<reference evidence="1" key="1">
    <citation type="journal article" date="2014" name="Int. J. Syst. Evol. Microbiol.">
        <title>Complete genome sequence of Corynebacterium casei LMG S-19264T (=DSM 44701T), isolated from a smear-ripened cheese.</title>
        <authorList>
            <consortium name="US DOE Joint Genome Institute (JGI-PGF)"/>
            <person name="Walter F."/>
            <person name="Albersmeier A."/>
            <person name="Kalinowski J."/>
            <person name="Ruckert C."/>
        </authorList>
    </citation>
    <scope>NUCLEOTIDE SEQUENCE</scope>
    <source>
        <strain evidence="1">KCTC 12113</strain>
    </source>
</reference>
<reference evidence="1" key="2">
    <citation type="submission" date="2020-09" db="EMBL/GenBank/DDBJ databases">
        <authorList>
            <person name="Sun Q."/>
            <person name="Kim S."/>
        </authorList>
    </citation>
    <scope>NUCLEOTIDE SEQUENCE</scope>
    <source>
        <strain evidence="1">KCTC 12113</strain>
    </source>
</reference>